<dbReference type="AlphaFoldDB" id="A0A376H632"/>
<organism evidence="1 2">
    <name type="scientific">Enterococcus gallinarum</name>
    <dbReference type="NCBI Taxonomy" id="1353"/>
    <lineage>
        <taxon>Bacteria</taxon>
        <taxon>Bacillati</taxon>
        <taxon>Bacillota</taxon>
        <taxon>Bacilli</taxon>
        <taxon>Lactobacillales</taxon>
        <taxon>Enterococcaceae</taxon>
        <taxon>Enterococcus</taxon>
    </lineage>
</organism>
<proteinExistence type="predicted"/>
<accession>A0A376H632</accession>
<dbReference type="OrthoDB" id="2194678at2"/>
<reference evidence="1 2" key="1">
    <citation type="submission" date="2018-06" db="EMBL/GenBank/DDBJ databases">
        <authorList>
            <consortium name="Pathogen Informatics"/>
            <person name="Doyle S."/>
        </authorList>
    </citation>
    <scope>NUCLEOTIDE SEQUENCE [LARGE SCALE GENOMIC DNA]</scope>
    <source>
        <strain evidence="1 2">NCTC12360</strain>
    </source>
</reference>
<evidence type="ECO:0000313" key="1">
    <source>
        <dbReference type="EMBL" id="STD84265.1"/>
    </source>
</evidence>
<dbReference type="EMBL" id="UFYW01000001">
    <property type="protein sequence ID" value="STD84265.1"/>
    <property type="molecule type" value="Genomic_DNA"/>
</dbReference>
<sequence>MGITEVFWANVDWHLKNKNLVLSKTQMIAKNKKTSVTLRTVGEIAKKLGIDDYAILFEQLDDEKVK</sequence>
<evidence type="ECO:0008006" key="3">
    <source>
        <dbReference type="Google" id="ProtNLM"/>
    </source>
</evidence>
<dbReference type="RefSeq" id="WP_060815365.1">
    <property type="nucleotide sequence ID" value="NZ_CAJSYR010000009.1"/>
</dbReference>
<protein>
    <recommendedName>
        <fullName evidence="3">XRE family transcriptional regulator</fullName>
    </recommendedName>
</protein>
<name>A0A376H632_ENTGA</name>
<keyword evidence="2" id="KW-1185">Reference proteome</keyword>
<gene>
    <name evidence="1" type="ORF">NCTC12360_02794</name>
</gene>
<dbReference type="Proteomes" id="UP000254807">
    <property type="component" value="Unassembled WGS sequence"/>
</dbReference>
<evidence type="ECO:0000313" key="2">
    <source>
        <dbReference type="Proteomes" id="UP000254807"/>
    </source>
</evidence>